<dbReference type="InterPro" id="IPR012312">
    <property type="entry name" value="Hemerythrin-like"/>
</dbReference>
<dbReference type="CDD" id="cd12108">
    <property type="entry name" value="Hr-like"/>
    <property type="match status" value="1"/>
</dbReference>
<dbReference type="EMBL" id="JAAXLS010000001">
    <property type="protein sequence ID" value="NKQ51865.1"/>
    <property type="molecule type" value="Genomic_DNA"/>
</dbReference>
<protein>
    <submittedName>
        <fullName evidence="3">Hemerythrin domain-containing protein</fullName>
    </submittedName>
</protein>
<proteinExistence type="predicted"/>
<gene>
    <name evidence="3" type="ORF">HFP15_03105</name>
</gene>
<feature type="region of interest" description="Disordered" evidence="1">
    <location>
        <begin position="139"/>
        <end position="190"/>
    </location>
</feature>
<feature type="domain" description="Hemerythrin-like" evidence="2">
    <location>
        <begin position="3"/>
        <end position="128"/>
    </location>
</feature>
<dbReference type="Pfam" id="PF01814">
    <property type="entry name" value="Hemerythrin"/>
    <property type="match status" value="1"/>
</dbReference>
<sequence>MDAITLLRMDHERVLEMLDRLEHAPTVADEPPENVLQARKKLVTEIVVAESGHEAIEEQYFWPMVRAEVPDGEALAGHAVDQESAAKQLLDAMDKAGPHQSDLDEMVRRLVDEGRKHIGYEQDEVWPRVRSAISEQRLEEVGEKMAQAKPKAPTRPHPETPSSAGVQKTMGKAAAAVDHIRDSVTGRGKD</sequence>
<comment type="caution">
    <text evidence="3">The sequence shown here is derived from an EMBL/GenBank/DDBJ whole genome shotgun (WGS) entry which is preliminary data.</text>
</comment>
<evidence type="ECO:0000313" key="3">
    <source>
        <dbReference type="EMBL" id="NKQ51865.1"/>
    </source>
</evidence>
<name>A0ABX1J0I2_9PSEU</name>
<dbReference type="PANTHER" id="PTHR35585">
    <property type="entry name" value="HHE DOMAIN PROTEIN (AFU_ORTHOLOGUE AFUA_4G00730)"/>
    <property type="match status" value="1"/>
</dbReference>
<evidence type="ECO:0000256" key="1">
    <source>
        <dbReference type="SAM" id="MobiDB-lite"/>
    </source>
</evidence>
<organism evidence="3 4">
    <name type="scientific">Amycolatopsis acididurans</name>
    <dbReference type="NCBI Taxonomy" id="2724524"/>
    <lineage>
        <taxon>Bacteria</taxon>
        <taxon>Bacillati</taxon>
        <taxon>Actinomycetota</taxon>
        <taxon>Actinomycetes</taxon>
        <taxon>Pseudonocardiales</taxon>
        <taxon>Pseudonocardiaceae</taxon>
        <taxon>Amycolatopsis</taxon>
    </lineage>
</organism>
<dbReference type="RefSeq" id="WP_168511087.1">
    <property type="nucleotide sequence ID" value="NZ_JAAXLS010000001.1"/>
</dbReference>
<feature type="compositionally biased region" description="Basic and acidic residues" evidence="1">
    <location>
        <begin position="178"/>
        <end position="190"/>
    </location>
</feature>
<dbReference type="Gene3D" id="1.20.120.520">
    <property type="entry name" value="nmb1532 protein domain like"/>
    <property type="match status" value="1"/>
</dbReference>
<reference evidence="3 4" key="1">
    <citation type="submission" date="2020-04" db="EMBL/GenBank/DDBJ databases">
        <title>Novel species.</title>
        <authorList>
            <person name="Teo W.F.A."/>
            <person name="Lipun K."/>
            <person name="Srisuk N."/>
            <person name="Duangmal K."/>
        </authorList>
    </citation>
    <scope>NUCLEOTIDE SEQUENCE [LARGE SCALE GENOMIC DNA]</scope>
    <source>
        <strain evidence="3 4">K13G38</strain>
    </source>
</reference>
<accession>A0ABX1J0I2</accession>
<dbReference type="Proteomes" id="UP000715441">
    <property type="component" value="Unassembled WGS sequence"/>
</dbReference>
<dbReference type="PANTHER" id="PTHR35585:SF1">
    <property type="entry name" value="HHE DOMAIN PROTEIN (AFU_ORTHOLOGUE AFUA_4G00730)"/>
    <property type="match status" value="1"/>
</dbReference>
<evidence type="ECO:0000313" key="4">
    <source>
        <dbReference type="Proteomes" id="UP000715441"/>
    </source>
</evidence>
<evidence type="ECO:0000259" key="2">
    <source>
        <dbReference type="Pfam" id="PF01814"/>
    </source>
</evidence>
<keyword evidence="4" id="KW-1185">Reference proteome</keyword>